<gene>
    <name evidence="1" type="ORF">BO78DRAFT_438674</name>
</gene>
<sequence length="276" mass="31616">MCFDRFAYREGWIPVPDLNLKEGGPISLGNIIMDPQNPTEVLTVCDQSTLTRGDESKLSSKYISRWISKSECAPGSVYQLDHGSSEFLRFDYELHEWYVKEFDYSKLDEYIKAKIDDPKLCEAMGVNNHLFSKPAYMITGIKVAKRFTLNSERKQWIHQGVYRGGCHMGRCMMLAIGKGVSEEACRADTHTLMYGHDKPVDIPVKASRSCQFHHYEEVILAYQLTKIVVKGWDTKELQMQDYRPREPTVRDLVAMVEVSCDNKEQSGEKACYRASG</sequence>
<protein>
    <submittedName>
        <fullName evidence="1">Uncharacterized protein</fullName>
    </submittedName>
</protein>
<evidence type="ECO:0000313" key="2">
    <source>
        <dbReference type="Proteomes" id="UP000248423"/>
    </source>
</evidence>
<dbReference type="OrthoDB" id="10473226at2759"/>
<evidence type="ECO:0000313" key="1">
    <source>
        <dbReference type="EMBL" id="PYI00457.1"/>
    </source>
</evidence>
<dbReference type="AlphaFoldDB" id="A0A319DRY4"/>
<name>A0A319DRY4_ASPSB</name>
<organism evidence="1 2">
    <name type="scientific">Aspergillus sclerotiicarbonarius (strain CBS 121057 / IBT 28362)</name>
    <dbReference type="NCBI Taxonomy" id="1448318"/>
    <lineage>
        <taxon>Eukaryota</taxon>
        <taxon>Fungi</taxon>
        <taxon>Dikarya</taxon>
        <taxon>Ascomycota</taxon>
        <taxon>Pezizomycotina</taxon>
        <taxon>Eurotiomycetes</taxon>
        <taxon>Eurotiomycetidae</taxon>
        <taxon>Eurotiales</taxon>
        <taxon>Aspergillaceae</taxon>
        <taxon>Aspergillus</taxon>
        <taxon>Aspergillus subgen. Circumdati</taxon>
    </lineage>
</organism>
<dbReference type="VEuPathDB" id="FungiDB:BO78DRAFT_438674"/>
<dbReference type="EMBL" id="KZ826451">
    <property type="protein sequence ID" value="PYI00457.1"/>
    <property type="molecule type" value="Genomic_DNA"/>
</dbReference>
<accession>A0A319DRY4</accession>
<reference evidence="1 2" key="1">
    <citation type="submission" date="2018-02" db="EMBL/GenBank/DDBJ databases">
        <title>The genomes of Aspergillus section Nigri reveals drivers in fungal speciation.</title>
        <authorList>
            <consortium name="DOE Joint Genome Institute"/>
            <person name="Vesth T.C."/>
            <person name="Nybo J."/>
            <person name="Theobald S."/>
            <person name="Brandl J."/>
            <person name="Frisvad J.C."/>
            <person name="Nielsen K.F."/>
            <person name="Lyhne E.K."/>
            <person name="Kogle M.E."/>
            <person name="Kuo A."/>
            <person name="Riley R."/>
            <person name="Clum A."/>
            <person name="Nolan M."/>
            <person name="Lipzen A."/>
            <person name="Salamov A."/>
            <person name="Henrissat B."/>
            <person name="Wiebenga A."/>
            <person name="De vries R.P."/>
            <person name="Grigoriev I.V."/>
            <person name="Mortensen U.H."/>
            <person name="Andersen M.R."/>
            <person name="Baker S.E."/>
        </authorList>
    </citation>
    <scope>NUCLEOTIDE SEQUENCE [LARGE SCALE GENOMIC DNA]</scope>
    <source>
        <strain evidence="1 2">CBS 121057</strain>
    </source>
</reference>
<dbReference type="Proteomes" id="UP000248423">
    <property type="component" value="Unassembled WGS sequence"/>
</dbReference>
<proteinExistence type="predicted"/>
<keyword evidence="2" id="KW-1185">Reference proteome</keyword>